<proteinExistence type="predicted"/>
<sequence>MSFPCLYPCFFFITGKSHERRRKLQISGTWSEAVSEERRENSVKKSELQIWEAFTNLAVHQRRRSGFVHEEGRRGKEDERLKAREG</sequence>
<dbReference type="Proteomes" id="UP000824890">
    <property type="component" value="Unassembled WGS sequence"/>
</dbReference>
<gene>
    <name evidence="2" type="ORF">HID58_045784</name>
</gene>
<organism evidence="2 3">
    <name type="scientific">Brassica napus</name>
    <name type="common">Rape</name>
    <dbReference type="NCBI Taxonomy" id="3708"/>
    <lineage>
        <taxon>Eukaryota</taxon>
        <taxon>Viridiplantae</taxon>
        <taxon>Streptophyta</taxon>
        <taxon>Embryophyta</taxon>
        <taxon>Tracheophyta</taxon>
        <taxon>Spermatophyta</taxon>
        <taxon>Magnoliopsida</taxon>
        <taxon>eudicotyledons</taxon>
        <taxon>Gunneridae</taxon>
        <taxon>Pentapetalae</taxon>
        <taxon>rosids</taxon>
        <taxon>malvids</taxon>
        <taxon>Brassicales</taxon>
        <taxon>Brassicaceae</taxon>
        <taxon>Brassiceae</taxon>
        <taxon>Brassica</taxon>
    </lineage>
</organism>
<evidence type="ECO:0000313" key="2">
    <source>
        <dbReference type="EMBL" id="KAH0896216.1"/>
    </source>
</evidence>
<reference evidence="2 3" key="1">
    <citation type="submission" date="2021-05" db="EMBL/GenBank/DDBJ databases">
        <title>Genome Assembly of Synthetic Allotetraploid Brassica napus Reveals Homoeologous Exchanges between Subgenomes.</title>
        <authorList>
            <person name="Davis J.T."/>
        </authorList>
    </citation>
    <scope>NUCLEOTIDE SEQUENCE [LARGE SCALE GENOMIC DNA]</scope>
    <source>
        <strain evidence="3">cv. Da-Ae</strain>
        <tissue evidence="2">Seedling</tissue>
    </source>
</reference>
<feature type="compositionally biased region" description="Basic and acidic residues" evidence="1">
    <location>
        <begin position="67"/>
        <end position="86"/>
    </location>
</feature>
<feature type="region of interest" description="Disordered" evidence="1">
    <location>
        <begin position="65"/>
        <end position="86"/>
    </location>
</feature>
<comment type="caution">
    <text evidence="2">The sequence shown here is derived from an EMBL/GenBank/DDBJ whole genome shotgun (WGS) entry which is preliminary data.</text>
</comment>
<evidence type="ECO:0000313" key="3">
    <source>
        <dbReference type="Proteomes" id="UP000824890"/>
    </source>
</evidence>
<accession>A0ABQ8AUJ1</accession>
<dbReference type="EMBL" id="JAGKQM010000012">
    <property type="protein sequence ID" value="KAH0896216.1"/>
    <property type="molecule type" value="Genomic_DNA"/>
</dbReference>
<name>A0ABQ8AUJ1_BRANA</name>
<keyword evidence="3" id="KW-1185">Reference proteome</keyword>
<protein>
    <submittedName>
        <fullName evidence="2">Uncharacterized protein</fullName>
    </submittedName>
</protein>
<evidence type="ECO:0000256" key="1">
    <source>
        <dbReference type="SAM" id="MobiDB-lite"/>
    </source>
</evidence>